<evidence type="ECO:0000313" key="3">
    <source>
        <dbReference type="EMBL" id="MDT0443907.1"/>
    </source>
</evidence>
<name>A0ABU2S4L3_9ACTN</name>
<feature type="domain" description="DUF397" evidence="2">
    <location>
        <begin position="13"/>
        <end position="65"/>
    </location>
</feature>
<protein>
    <submittedName>
        <fullName evidence="3">DUF397 domain-containing protein</fullName>
    </submittedName>
</protein>
<dbReference type="Pfam" id="PF04149">
    <property type="entry name" value="DUF397"/>
    <property type="match status" value="1"/>
</dbReference>
<evidence type="ECO:0000259" key="2">
    <source>
        <dbReference type="Pfam" id="PF04149"/>
    </source>
</evidence>
<evidence type="ECO:0000256" key="1">
    <source>
        <dbReference type="SAM" id="MobiDB-lite"/>
    </source>
</evidence>
<dbReference type="InterPro" id="IPR007278">
    <property type="entry name" value="DUF397"/>
</dbReference>
<feature type="compositionally biased region" description="Polar residues" evidence="1">
    <location>
        <begin position="14"/>
        <end position="23"/>
    </location>
</feature>
<organism evidence="3 4">
    <name type="scientific">Streptomyces johnsoniae</name>
    <dbReference type="NCBI Taxonomy" id="3075532"/>
    <lineage>
        <taxon>Bacteria</taxon>
        <taxon>Bacillati</taxon>
        <taxon>Actinomycetota</taxon>
        <taxon>Actinomycetes</taxon>
        <taxon>Kitasatosporales</taxon>
        <taxon>Streptomycetaceae</taxon>
        <taxon>Streptomyces</taxon>
    </lineage>
</organism>
<dbReference type="Proteomes" id="UP001183615">
    <property type="component" value="Unassembled WGS sequence"/>
</dbReference>
<accession>A0ABU2S4L3</accession>
<sequence>MSVNPPAAAEFQGWHTSSYSDNGSGCIERGGSVTGRQAVRDSKDPAREVALVFGRQQWQAFVSAAVSGDLS</sequence>
<comment type="caution">
    <text evidence="3">The sequence shown here is derived from an EMBL/GenBank/DDBJ whole genome shotgun (WGS) entry which is preliminary data.</text>
</comment>
<proteinExistence type="predicted"/>
<reference evidence="4" key="1">
    <citation type="submission" date="2023-07" db="EMBL/GenBank/DDBJ databases">
        <title>30 novel species of actinomycetes from the DSMZ collection.</title>
        <authorList>
            <person name="Nouioui I."/>
        </authorList>
    </citation>
    <scope>NUCLEOTIDE SEQUENCE [LARGE SCALE GENOMIC DNA]</scope>
    <source>
        <strain evidence="4">DSM 41886</strain>
    </source>
</reference>
<feature type="region of interest" description="Disordered" evidence="1">
    <location>
        <begin position="1"/>
        <end position="41"/>
    </location>
</feature>
<dbReference type="EMBL" id="JAVREV010000007">
    <property type="protein sequence ID" value="MDT0443907.1"/>
    <property type="molecule type" value="Genomic_DNA"/>
</dbReference>
<keyword evidence="4" id="KW-1185">Reference proteome</keyword>
<dbReference type="RefSeq" id="WP_311618209.1">
    <property type="nucleotide sequence ID" value="NZ_JAVREV010000007.1"/>
</dbReference>
<evidence type="ECO:0000313" key="4">
    <source>
        <dbReference type="Proteomes" id="UP001183615"/>
    </source>
</evidence>
<gene>
    <name evidence="3" type="ORF">RM779_15095</name>
</gene>